<sequence>MSMDKMSSEERMKNLYNGKRIDRVPFMSSATMYAGKMMGYTSEEFYFDVKKSYQAQKWVREMHQCDGLPCFDIPNREVLDFQGELVFKKKYTLELPQVIYPVQTISEAEKFHLPSKSRWENLHKNIEFYEYAKSQGETSFGISAGSPLSMVGSMVDASHLLRWMCKEPRIVHKLLQQAETYLLDYAESIINTFGLENCYVYLDMPFESNDLISPKQFREFGLPYIVDIHEKLRKRGIKQFSIHLCGNQMHNLEGYNELKLEEGSVVSSDEKNPLKEVSQILGDQYIYAGNVSTSLLVSGTPDKVYSHCKEIIDVMKYVGRGFILQPSCDLPLNVKSVNLYAMLKACRDFGKYIDI</sequence>
<evidence type="ECO:0000259" key="1">
    <source>
        <dbReference type="Pfam" id="PF01208"/>
    </source>
</evidence>
<dbReference type="GO" id="GO:0004853">
    <property type="term" value="F:uroporphyrinogen decarboxylase activity"/>
    <property type="evidence" value="ECO:0007669"/>
    <property type="project" value="InterPro"/>
</dbReference>
<protein>
    <recommendedName>
        <fullName evidence="1">Uroporphyrinogen decarboxylase (URO-D) domain-containing protein</fullName>
    </recommendedName>
</protein>
<accession>A0A412MBK3</accession>
<dbReference type="Pfam" id="PF01208">
    <property type="entry name" value="URO-D"/>
    <property type="match status" value="1"/>
</dbReference>
<name>A0A412MBK3_9FIRM</name>
<dbReference type="GO" id="GO:0006779">
    <property type="term" value="P:porphyrin-containing compound biosynthetic process"/>
    <property type="evidence" value="ECO:0007669"/>
    <property type="project" value="InterPro"/>
</dbReference>
<organism evidence="2 3">
    <name type="scientific">Dorea formicigenerans</name>
    <dbReference type="NCBI Taxonomy" id="39486"/>
    <lineage>
        <taxon>Bacteria</taxon>
        <taxon>Bacillati</taxon>
        <taxon>Bacillota</taxon>
        <taxon>Clostridia</taxon>
        <taxon>Lachnospirales</taxon>
        <taxon>Lachnospiraceae</taxon>
        <taxon>Dorea</taxon>
    </lineage>
</organism>
<dbReference type="RefSeq" id="WP_118145450.1">
    <property type="nucleotide sequence ID" value="NZ_QRWH01000012.1"/>
</dbReference>
<reference evidence="2 3" key="1">
    <citation type="submission" date="2018-08" db="EMBL/GenBank/DDBJ databases">
        <title>A genome reference for cultivated species of the human gut microbiota.</title>
        <authorList>
            <person name="Zou Y."/>
            <person name="Xue W."/>
            <person name="Luo G."/>
        </authorList>
    </citation>
    <scope>NUCLEOTIDE SEQUENCE [LARGE SCALE GENOMIC DNA]</scope>
    <source>
        <strain evidence="2 3">AF19-4AC</strain>
    </source>
</reference>
<dbReference type="EMBL" id="QRWH01000012">
    <property type="protein sequence ID" value="RGT07641.1"/>
    <property type="molecule type" value="Genomic_DNA"/>
</dbReference>
<dbReference type="AlphaFoldDB" id="A0A412MBK3"/>
<dbReference type="Proteomes" id="UP000283630">
    <property type="component" value="Unassembled WGS sequence"/>
</dbReference>
<dbReference type="PANTHER" id="PTHR47099:SF1">
    <property type="entry name" value="METHYLCOBAMIDE:COM METHYLTRANSFERASE MTBA"/>
    <property type="match status" value="1"/>
</dbReference>
<dbReference type="InterPro" id="IPR000257">
    <property type="entry name" value="Uroporphyrinogen_deCOase"/>
</dbReference>
<comment type="caution">
    <text evidence="2">The sequence shown here is derived from an EMBL/GenBank/DDBJ whole genome shotgun (WGS) entry which is preliminary data.</text>
</comment>
<evidence type="ECO:0000313" key="3">
    <source>
        <dbReference type="Proteomes" id="UP000283630"/>
    </source>
</evidence>
<dbReference type="InterPro" id="IPR038071">
    <property type="entry name" value="UROD/MetE-like_sf"/>
</dbReference>
<feature type="domain" description="Uroporphyrinogen decarboxylase (URO-D)" evidence="1">
    <location>
        <begin position="8"/>
        <end position="348"/>
    </location>
</feature>
<dbReference type="SUPFAM" id="SSF51726">
    <property type="entry name" value="UROD/MetE-like"/>
    <property type="match status" value="1"/>
</dbReference>
<dbReference type="InterPro" id="IPR052024">
    <property type="entry name" value="Methanogen_methyltrans"/>
</dbReference>
<dbReference type="Gene3D" id="3.20.20.210">
    <property type="match status" value="1"/>
</dbReference>
<proteinExistence type="predicted"/>
<evidence type="ECO:0000313" key="2">
    <source>
        <dbReference type="EMBL" id="RGT07641.1"/>
    </source>
</evidence>
<gene>
    <name evidence="2" type="ORF">DWX53_11500</name>
</gene>
<dbReference type="PANTHER" id="PTHR47099">
    <property type="entry name" value="METHYLCOBAMIDE:COM METHYLTRANSFERASE MTBA"/>
    <property type="match status" value="1"/>
</dbReference>